<dbReference type="InterPro" id="IPR000160">
    <property type="entry name" value="GGDEF_dom"/>
</dbReference>
<dbReference type="SUPFAM" id="SSF141868">
    <property type="entry name" value="EAL domain-like"/>
    <property type="match status" value="1"/>
</dbReference>
<dbReference type="PROSITE" id="PS50887">
    <property type="entry name" value="GGDEF"/>
    <property type="match status" value="1"/>
</dbReference>
<gene>
    <name evidence="10" type="ORF">SAMN04488068_3048</name>
</gene>
<dbReference type="Gene3D" id="3.30.70.270">
    <property type="match status" value="1"/>
</dbReference>
<dbReference type="PANTHER" id="PTHR44757">
    <property type="entry name" value="DIGUANYLATE CYCLASE DGCP"/>
    <property type="match status" value="1"/>
</dbReference>
<keyword evidence="3" id="KW-0489">Methyltransferase</keyword>
<evidence type="ECO:0000256" key="1">
    <source>
        <dbReference type="ARBA" id="ARBA00001541"/>
    </source>
</evidence>
<dbReference type="InterPro" id="IPR000014">
    <property type="entry name" value="PAS"/>
</dbReference>
<evidence type="ECO:0000259" key="9">
    <source>
        <dbReference type="PROSITE" id="PS50887"/>
    </source>
</evidence>
<dbReference type="SMART" id="SM00267">
    <property type="entry name" value="GGDEF"/>
    <property type="match status" value="1"/>
</dbReference>
<feature type="domain" description="GGDEF" evidence="9">
    <location>
        <begin position="571"/>
        <end position="704"/>
    </location>
</feature>
<dbReference type="InterPro" id="IPR013656">
    <property type="entry name" value="PAS_4"/>
</dbReference>
<comment type="catalytic activity">
    <reaction evidence="1">
        <text>L-glutamyl-[protein] + S-adenosyl-L-methionine = [protein]-L-glutamate 5-O-methyl ester + S-adenosyl-L-homocysteine</text>
        <dbReference type="Rhea" id="RHEA:24452"/>
        <dbReference type="Rhea" id="RHEA-COMP:10208"/>
        <dbReference type="Rhea" id="RHEA-COMP:10311"/>
        <dbReference type="ChEBI" id="CHEBI:29973"/>
        <dbReference type="ChEBI" id="CHEBI:57856"/>
        <dbReference type="ChEBI" id="CHEBI:59789"/>
        <dbReference type="ChEBI" id="CHEBI:82795"/>
        <dbReference type="EC" id="2.1.1.80"/>
    </reaction>
</comment>
<dbReference type="InterPro" id="IPR029787">
    <property type="entry name" value="Nucleotide_cyclase"/>
</dbReference>
<dbReference type="Gene3D" id="3.40.50.150">
    <property type="entry name" value="Vaccinia Virus protein VP39"/>
    <property type="match status" value="1"/>
</dbReference>
<feature type="domain" description="PAS" evidence="6">
    <location>
        <begin position="410"/>
        <end position="454"/>
    </location>
</feature>
<dbReference type="PROSITE" id="PS50112">
    <property type="entry name" value="PAS"/>
    <property type="match status" value="2"/>
</dbReference>
<evidence type="ECO:0000256" key="3">
    <source>
        <dbReference type="ARBA" id="ARBA00022603"/>
    </source>
</evidence>
<dbReference type="Pfam" id="PF00563">
    <property type="entry name" value="EAL"/>
    <property type="match status" value="1"/>
</dbReference>
<dbReference type="InterPro" id="IPR001633">
    <property type="entry name" value="EAL_dom"/>
</dbReference>
<dbReference type="OrthoDB" id="9787514at2"/>
<evidence type="ECO:0000256" key="2">
    <source>
        <dbReference type="ARBA" id="ARBA00012534"/>
    </source>
</evidence>
<dbReference type="Gene3D" id="3.20.20.450">
    <property type="entry name" value="EAL domain"/>
    <property type="match status" value="1"/>
</dbReference>
<dbReference type="Gene3D" id="3.30.450.20">
    <property type="entry name" value="PAS domain"/>
    <property type="match status" value="2"/>
</dbReference>
<dbReference type="EC" id="2.1.1.80" evidence="2"/>
<dbReference type="Pfam" id="PF08448">
    <property type="entry name" value="PAS_4"/>
    <property type="match status" value="2"/>
</dbReference>
<dbReference type="InterPro" id="IPR022642">
    <property type="entry name" value="CheR_C"/>
</dbReference>
<feature type="domain" description="CheR-type methyltransferase" evidence="7">
    <location>
        <begin position="35"/>
        <end position="271"/>
    </location>
</feature>
<dbReference type="InterPro" id="IPR035919">
    <property type="entry name" value="EAL_sf"/>
</dbReference>
<dbReference type="PROSITE" id="PS50123">
    <property type="entry name" value="CHER"/>
    <property type="match status" value="1"/>
</dbReference>
<evidence type="ECO:0000259" key="6">
    <source>
        <dbReference type="PROSITE" id="PS50112"/>
    </source>
</evidence>
<dbReference type="SMART" id="SM00091">
    <property type="entry name" value="PAS"/>
    <property type="match status" value="2"/>
</dbReference>
<dbReference type="InterPro" id="IPR029063">
    <property type="entry name" value="SAM-dependent_MTases_sf"/>
</dbReference>
<organism evidence="10 11">
    <name type="scientific">Hydrocarboniphaga daqingensis</name>
    <dbReference type="NCBI Taxonomy" id="490188"/>
    <lineage>
        <taxon>Bacteria</taxon>
        <taxon>Pseudomonadati</taxon>
        <taxon>Pseudomonadota</taxon>
        <taxon>Gammaproteobacteria</taxon>
        <taxon>Nevskiales</taxon>
        <taxon>Nevskiaceae</taxon>
        <taxon>Hydrocarboniphaga</taxon>
    </lineage>
</organism>
<dbReference type="SUPFAM" id="SSF47757">
    <property type="entry name" value="Chemotaxis receptor methyltransferase CheR, N-terminal domain"/>
    <property type="match status" value="1"/>
</dbReference>
<dbReference type="CDD" id="cd02440">
    <property type="entry name" value="AdoMet_MTases"/>
    <property type="match status" value="1"/>
</dbReference>
<dbReference type="InterPro" id="IPR000780">
    <property type="entry name" value="CheR_MeTrfase"/>
</dbReference>
<dbReference type="InterPro" id="IPR052155">
    <property type="entry name" value="Biofilm_reg_signaling"/>
</dbReference>
<dbReference type="Pfam" id="PF03705">
    <property type="entry name" value="CheR_N"/>
    <property type="match status" value="1"/>
</dbReference>
<dbReference type="PRINTS" id="PR00996">
    <property type="entry name" value="CHERMTFRASE"/>
</dbReference>
<sequence>MAPPDTARDTDIDAAAAQLGEAQRTQVQAALSGVSAIRLDDYRRHTVMRHLQTRMRACEIDDLSAYVALLAQDTREAAALAREILDASTVLFRDPEAYASLSRCLPVLLDASPQPRVWVPACGGGEDALSIAMLLAEAQAAIEAPQRFDIVATDVDEAMLQRAREGGFGLGAAAAVPSLLSQRYLRIANGLAQVHPLLVEQCRFVCQALSDPAPAGPFDLIDSRNLVGTLQMPMQRRVLEQFRDALRPGGYLLVGRDQAMAAHSDLFQRRGTLPGIYERVEPPVQPGDFPADAYRAALLRSTTPGAVLDARGRILEVNPTLLRLSGRPADELAGQPATMLLPPADGERLTASLASLAAGERVQIDAPLRTPGALLPAQLLLSRWQSGPLALVLAEWRLSALPAAAESRKSAVVLDASLKLMSESLIVVDTAGRILEFNRSAERLLGWPREQAIGLSYASVLRLVGVGGSSALTHPVERCLATADLQVRAEAHQLLSRDGRRLRIKLSYSTLIAEGLIAGALLLLEDTTEQTLLADELEYRSSHDALTGLYNRGEFERRIALALTEARSGAALRLLCYVDVDQFKVINDTLGHYAGDELLRQLAALFRAHLGPPDSLARLGGDEFGILLGDVGGERGRVLVDTLLNAVREFRFIWEGKSYAITVSIGVAEIDDASGDIVSTLADADAACYSAKDGGRDRARWVSDGHVEIRARHAEMTMVGRIGKALDEGRFLLYYEDVVGTDATHQVFYRELLVRMRGDDGRLVQPADFIAAAERYYLMSALDRWVIGAALAGIAQLPADGVIYAINISGMSLSDDQFLGHVTRLIEHTGVAPERICFEITETAAISHLSEAVRFITHLADLGCRFALDDFGAGMASFSYLKNLPVQFVKIDGGFVRSMQGSPVDRGMVEAINRIGHDMGLCTIAEHVEDHAALQLLATIGVDWVQGKVIGEGRPFDELLAATTTAAT</sequence>
<dbReference type="PANTHER" id="PTHR44757:SF4">
    <property type="entry name" value="DIGUANYLATE CYCLASE DGCE-RELATED"/>
    <property type="match status" value="1"/>
</dbReference>
<dbReference type="SUPFAM" id="SSF55785">
    <property type="entry name" value="PYP-like sensor domain (PAS domain)"/>
    <property type="match status" value="2"/>
</dbReference>
<protein>
    <recommendedName>
        <fullName evidence="2">protein-glutamate O-methyltransferase</fullName>
        <ecNumber evidence="2">2.1.1.80</ecNumber>
    </recommendedName>
</protein>
<dbReference type="InterPro" id="IPR043128">
    <property type="entry name" value="Rev_trsase/Diguanyl_cyclase"/>
</dbReference>
<dbReference type="NCBIfam" id="TIGR00229">
    <property type="entry name" value="sensory_box"/>
    <property type="match status" value="2"/>
</dbReference>
<dbReference type="InterPro" id="IPR035965">
    <property type="entry name" value="PAS-like_dom_sf"/>
</dbReference>
<evidence type="ECO:0000313" key="10">
    <source>
        <dbReference type="EMBL" id="SHH24367.1"/>
    </source>
</evidence>
<dbReference type="NCBIfam" id="TIGR00254">
    <property type="entry name" value="GGDEF"/>
    <property type="match status" value="1"/>
</dbReference>
<dbReference type="GO" id="GO:0008983">
    <property type="term" value="F:protein-glutamate O-methyltransferase activity"/>
    <property type="evidence" value="ECO:0007669"/>
    <property type="project" value="UniProtKB-EC"/>
</dbReference>
<dbReference type="CDD" id="cd00130">
    <property type="entry name" value="PAS"/>
    <property type="match status" value="2"/>
</dbReference>
<dbReference type="GO" id="GO:0032259">
    <property type="term" value="P:methylation"/>
    <property type="evidence" value="ECO:0007669"/>
    <property type="project" value="UniProtKB-KW"/>
</dbReference>
<dbReference type="Pfam" id="PF01739">
    <property type="entry name" value="CheR"/>
    <property type="match status" value="1"/>
</dbReference>
<dbReference type="InterPro" id="IPR036804">
    <property type="entry name" value="CheR_N_sf"/>
</dbReference>
<evidence type="ECO:0000313" key="11">
    <source>
        <dbReference type="Proteomes" id="UP000199758"/>
    </source>
</evidence>
<dbReference type="RefSeq" id="WP_072898801.1">
    <property type="nucleotide sequence ID" value="NZ_FQWZ01000007.1"/>
</dbReference>
<evidence type="ECO:0000259" key="8">
    <source>
        <dbReference type="PROSITE" id="PS50883"/>
    </source>
</evidence>
<reference evidence="10 11" key="1">
    <citation type="submission" date="2016-11" db="EMBL/GenBank/DDBJ databases">
        <authorList>
            <person name="Jaros S."/>
            <person name="Januszkiewicz K."/>
            <person name="Wedrychowicz H."/>
        </authorList>
    </citation>
    <scope>NUCLEOTIDE SEQUENCE [LARGE SCALE GENOMIC DNA]</scope>
    <source>
        <strain evidence="10 11">CGMCC 1.7049</strain>
    </source>
</reference>
<dbReference type="CDD" id="cd01948">
    <property type="entry name" value="EAL"/>
    <property type="match status" value="1"/>
</dbReference>
<dbReference type="Gene3D" id="1.10.155.10">
    <property type="entry name" value="Chemotaxis receptor methyltransferase CheR, N-terminal domain"/>
    <property type="match status" value="1"/>
</dbReference>
<dbReference type="SUPFAM" id="SSF53335">
    <property type="entry name" value="S-adenosyl-L-methionine-dependent methyltransferases"/>
    <property type="match status" value="1"/>
</dbReference>
<dbReference type="InterPro" id="IPR022641">
    <property type="entry name" value="CheR_N"/>
</dbReference>
<keyword evidence="11" id="KW-1185">Reference proteome</keyword>
<feature type="domain" description="EAL" evidence="8">
    <location>
        <begin position="715"/>
        <end position="967"/>
    </location>
</feature>
<evidence type="ECO:0000256" key="4">
    <source>
        <dbReference type="ARBA" id="ARBA00022679"/>
    </source>
</evidence>
<evidence type="ECO:0000259" key="7">
    <source>
        <dbReference type="PROSITE" id="PS50123"/>
    </source>
</evidence>
<dbReference type="STRING" id="490188.SAMN04488068_3048"/>
<evidence type="ECO:0000256" key="5">
    <source>
        <dbReference type="ARBA" id="ARBA00022691"/>
    </source>
</evidence>
<dbReference type="AlphaFoldDB" id="A0A1M5RDE8"/>
<dbReference type="Pfam" id="PF00990">
    <property type="entry name" value="GGDEF"/>
    <property type="match status" value="1"/>
</dbReference>
<dbReference type="SUPFAM" id="SSF55073">
    <property type="entry name" value="Nucleotide cyclase"/>
    <property type="match status" value="1"/>
</dbReference>
<keyword evidence="5" id="KW-0949">S-adenosyl-L-methionine</keyword>
<dbReference type="Proteomes" id="UP000199758">
    <property type="component" value="Unassembled WGS sequence"/>
</dbReference>
<dbReference type="CDD" id="cd01949">
    <property type="entry name" value="GGDEF"/>
    <property type="match status" value="1"/>
</dbReference>
<feature type="domain" description="PAS" evidence="6">
    <location>
        <begin position="307"/>
        <end position="360"/>
    </location>
</feature>
<dbReference type="PROSITE" id="PS50883">
    <property type="entry name" value="EAL"/>
    <property type="match status" value="1"/>
</dbReference>
<proteinExistence type="predicted"/>
<accession>A0A1M5RDE8</accession>
<dbReference type="EMBL" id="FQWZ01000007">
    <property type="protein sequence ID" value="SHH24367.1"/>
    <property type="molecule type" value="Genomic_DNA"/>
</dbReference>
<dbReference type="SMART" id="SM00052">
    <property type="entry name" value="EAL"/>
    <property type="match status" value="1"/>
</dbReference>
<dbReference type="SMART" id="SM00138">
    <property type="entry name" value="MeTrc"/>
    <property type="match status" value="1"/>
</dbReference>
<keyword evidence="4" id="KW-0808">Transferase</keyword>
<name>A0A1M5RDE8_9GAMM</name>